<dbReference type="RefSeq" id="WP_203762943.1">
    <property type="nucleotide sequence ID" value="NZ_BAAABO010000006.1"/>
</dbReference>
<gene>
    <name evidence="2" type="ORF">Ade02nite_31380</name>
</gene>
<dbReference type="Proteomes" id="UP000609879">
    <property type="component" value="Unassembled WGS sequence"/>
</dbReference>
<evidence type="ECO:0000313" key="3">
    <source>
        <dbReference type="Proteomes" id="UP000609879"/>
    </source>
</evidence>
<reference evidence="2 3" key="1">
    <citation type="submission" date="2021-01" db="EMBL/GenBank/DDBJ databases">
        <title>Whole genome shotgun sequence of Actinoplanes deccanensis NBRC 13994.</title>
        <authorList>
            <person name="Komaki H."/>
            <person name="Tamura T."/>
        </authorList>
    </citation>
    <scope>NUCLEOTIDE SEQUENCE [LARGE SCALE GENOMIC DNA]</scope>
    <source>
        <strain evidence="2 3">NBRC 13994</strain>
    </source>
</reference>
<evidence type="ECO:0000313" key="2">
    <source>
        <dbReference type="EMBL" id="GID74497.1"/>
    </source>
</evidence>
<dbReference type="EMBL" id="BOMI01000060">
    <property type="protein sequence ID" value="GID74497.1"/>
    <property type="molecule type" value="Genomic_DNA"/>
</dbReference>
<name>A0ABQ3Y3G6_9ACTN</name>
<feature type="region of interest" description="Disordered" evidence="1">
    <location>
        <begin position="103"/>
        <end position="128"/>
    </location>
</feature>
<protein>
    <submittedName>
        <fullName evidence="2">Uncharacterized protein</fullName>
    </submittedName>
</protein>
<organism evidence="2 3">
    <name type="scientific">Paractinoplanes deccanensis</name>
    <dbReference type="NCBI Taxonomy" id="113561"/>
    <lineage>
        <taxon>Bacteria</taxon>
        <taxon>Bacillati</taxon>
        <taxon>Actinomycetota</taxon>
        <taxon>Actinomycetes</taxon>
        <taxon>Micromonosporales</taxon>
        <taxon>Micromonosporaceae</taxon>
        <taxon>Paractinoplanes</taxon>
    </lineage>
</organism>
<comment type="caution">
    <text evidence="2">The sequence shown here is derived from an EMBL/GenBank/DDBJ whole genome shotgun (WGS) entry which is preliminary data.</text>
</comment>
<keyword evidence="3" id="KW-1185">Reference proteome</keyword>
<feature type="compositionally biased region" description="Pro residues" evidence="1">
    <location>
        <begin position="106"/>
        <end position="122"/>
    </location>
</feature>
<evidence type="ECO:0000256" key="1">
    <source>
        <dbReference type="SAM" id="MobiDB-lite"/>
    </source>
</evidence>
<proteinExistence type="predicted"/>
<accession>A0ABQ3Y3G6</accession>
<sequence>MPVVLLLHDQLLDARVWRGFAGLVSGHADVRTVTEPPPAVFRGRPREWAADVAAAARSALPASGPVDLVLAVGWAIEAAIVWCERGLARRALLVNPWPPAATFGPTAPPPDAAERPVPPAHEPGPSDLAVRQLDEGMVGEEAMSYMLEVAWESDRLDIVRELLSRRRAG</sequence>